<reference evidence="2" key="1">
    <citation type="submission" date="2021-02" db="EMBL/GenBank/DDBJ databases">
        <title>Natrosporangium hydrolyticum gen. nov., sp. nov, a haloalkaliphilic actinobacterium from a soda solonchak soil.</title>
        <authorList>
            <person name="Sorokin D.Y."/>
            <person name="Khijniak T.V."/>
            <person name="Zakharycheva A.P."/>
            <person name="Boueva O.V."/>
            <person name="Ariskina E.V."/>
            <person name="Hahnke R.L."/>
            <person name="Bunk B."/>
            <person name="Sproer C."/>
            <person name="Schumann P."/>
            <person name="Evtushenko L.I."/>
            <person name="Kublanov I.V."/>
        </authorList>
    </citation>
    <scope>NUCLEOTIDE SEQUENCE</scope>
    <source>
        <strain evidence="2">DSM 106523</strain>
    </source>
</reference>
<accession>A0A895Y9Y4</accession>
<keyword evidence="1" id="KW-1133">Transmembrane helix</keyword>
<keyword evidence="3" id="KW-1185">Reference proteome</keyword>
<keyword evidence="1" id="KW-0472">Membrane</keyword>
<dbReference type="EMBL" id="CP070499">
    <property type="protein sequence ID" value="QSB14161.1"/>
    <property type="molecule type" value="Genomic_DNA"/>
</dbReference>
<sequence length="89" mass="9802">MSLPGSGHDLQAPQRRTRWLLHCTIAAAILLVAVVVAVGVLWDRSGVDCESWSDEFIGALEDGTLSDGTFEASEVCREQMRRDLDRLSD</sequence>
<dbReference type="Proteomes" id="UP000662857">
    <property type="component" value="Chromosome"/>
</dbReference>
<name>A0A895Y9Y4_9ACTN</name>
<evidence type="ECO:0000256" key="1">
    <source>
        <dbReference type="SAM" id="Phobius"/>
    </source>
</evidence>
<feature type="transmembrane region" description="Helical" evidence="1">
    <location>
        <begin position="20"/>
        <end position="42"/>
    </location>
</feature>
<protein>
    <submittedName>
        <fullName evidence="2">Uncharacterized protein</fullName>
    </submittedName>
</protein>
<dbReference type="KEGG" id="nhy:JQS43_21970"/>
<dbReference type="AlphaFoldDB" id="A0A895Y9Y4"/>
<proteinExistence type="predicted"/>
<dbReference type="RefSeq" id="WP_239676279.1">
    <property type="nucleotide sequence ID" value="NZ_CP070499.1"/>
</dbReference>
<organism evidence="2 3">
    <name type="scientific">Natronosporangium hydrolyticum</name>
    <dbReference type="NCBI Taxonomy" id="2811111"/>
    <lineage>
        <taxon>Bacteria</taxon>
        <taxon>Bacillati</taxon>
        <taxon>Actinomycetota</taxon>
        <taxon>Actinomycetes</taxon>
        <taxon>Micromonosporales</taxon>
        <taxon>Micromonosporaceae</taxon>
        <taxon>Natronosporangium</taxon>
    </lineage>
</organism>
<evidence type="ECO:0000313" key="3">
    <source>
        <dbReference type="Proteomes" id="UP000662857"/>
    </source>
</evidence>
<evidence type="ECO:0000313" key="2">
    <source>
        <dbReference type="EMBL" id="QSB14161.1"/>
    </source>
</evidence>
<keyword evidence="1" id="KW-0812">Transmembrane</keyword>
<gene>
    <name evidence="2" type="ORF">JQS43_21970</name>
</gene>